<feature type="transmembrane region" description="Helical" evidence="7">
    <location>
        <begin position="102"/>
        <end position="122"/>
    </location>
</feature>
<feature type="compositionally biased region" description="Basic and acidic residues" evidence="6">
    <location>
        <begin position="1117"/>
        <end position="1132"/>
    </location>
</feature>
<evidence type="ECO:0000259" key="9">
    <source>
        <dbReference type="Pfam" id="PF20684"/>
    </source>
</evidence>
<evidence type="ECO:0000313" key="11">
    <source>
        <dbReference type="Proteomes" id="UP000756132"/>
    </source>
</evidence>
<feature type="region of interest" description="Disordered" evidence="6">
    <location>
        <begin position="1815"/>
        <end position="2226"/>
    </location>
</feature>
<feature type="compositionally biased region" description="Polar residues" evidence="6">
    <location>
        <begin position="970"/>
        <end position="995"/>
    </location>
</feature>
<name>A0A9Q8LGW7_PASFU</name>
<proteinExistence type="inferred from homology"/>
<feature type="region of interest" description="Disordered" evidence="6">
    <location>
        <begin position="547"/>
        <end position="748"/>
    </location>
</feature>
<feature type="compositionally biased region" description="Basic and acidic residues" evidence="6">
    <location>
        <begin position="999"/>
        <end position="1008"/>
    </location>
</feature>
<feature type="compositionally biased region" description="Low complexity" evidence="6">
    <location>
        <begin position="1634"/>
        <end position="1649"/>
    </location>
</feature>
<feature type="region of interest" description="Disordered" evidence="6">
    <location>
        <begin position="1634"/>
        <end position="1781"/>
    </location>
</feature>
<feature type="transmembrane region" description="Helical" evidence="7">
    <location>
        <begin position="269"/>
        <end position="291"/>
    </location>
</feature>
<dbReference type="InterPro" id="IPR052337">
    <property type="entry name" value="SAT4-like"/>
</dbReference>
<keyword evidence="8" id="KW-0732">Signal</keyword>
<feature type="compositionally biased region" description="Polar residues" evidence="6">
    <location>
        <begin position="2105"/>
        <end position="2117"/>
    </location>
</feature>
<feature type="compositionally biased region" description="Polar residues" evidence="6">
    <location>
        <begin position="1091"/>
        <end position="1116"/>
    </location>
</feature>
<evidence type="ECO:0000256" key="5">
    <source>
        <dbReference type="ARBA" id="ARBA00038359"/>
    </source>
</evidence>
<feature type="compositionally biased region" description="Basic and acidic residues" evidence="6">
    <location>
        <begin position="2205"/>
        <end position="2226"/>
    </location>
</feature>
<feature type="compositionally biased region" description="Polar residues" evidence="6">
    <location>
        <begin position="1298"/>
        <end position="1318"/>
    </location>
</feature>
<feature type="compositionally biased region" description="Basic and acidic residues" evidence="6">
    <location>
        <begin position="1843"/>
        <end position="1852"/>
    </location>
</feature>
<dbReference type="InterPro" id="IPR049326">
    <property type="entry name" value="Rhodopsin_dom_fungi"/>
</dbReference>
<evidence type="ECO:0000256" key="3">
    <source>
        <dbReference type="ARBA" id="ARBA00022989"/>
    </source>
</evidence>
<dbReference type="GeneID" id="71985652"/>
<feature type="compositionally biased region" description="Polar residues" evidence="6">
    <location>
        <begin position="1155"/>
        <end position="1167"/>
    </location>
</feature>
<feature type="compositionally biased region" description="Basic and acidic residues" evidence="6">
    <location>
        <begin position="1449"/>
        <end position="1465"/>
    </location>
</feature>
<keyword evidence="4 7" id="KW-0472">Membrane</keyword>
<feature type="compositionally biased region" description="Polar residues" evidence="6">
    <location>
        <begin position="1342"/>
        <end position="1374"/>
    </location>
</feature>
<feature type="compositionally biased region" description="Polar residues" evidence="6">
    <location>
        <begin position="1501"/>
        <end position="1511"/>
    </location>
</feature>
<evidence type="ECO:0000256" key="6">
    <source>
        <dbReference type="SAM" id="MobiDB-lite"/>
    </source>
</evidence>
<keyword evidence="11" id="KW-1185">Reference proteome</keyword>
<feature type="compositionally biased region" description="Basic and acidic residues" evidence="6">
    <location>
        <begin position="1018"/>
        <end position="1043"/>
    </location>
</feature>
<feature type="compositionally biased region" description="Low complexity" evidence="6">
    <location>
        <begin position="2020"/>
        <end position="2051"/>
    </location>
</feature>
<feature type="compositionally biased region" description="Basic and acidic residues" evidence="6">
    <location>
        <begin position="820"/>
        <end position="835"/>
    </location>
</feature>
<comment type="similarity">
    <text evidence="5">Belongs to the SAT4 family.</text>
</comment>
<feature type="transmembrane region" description="Helical" evidence="7">
    <location>
        <begin position="142"/>
        <end position="162"/>
    </location>
</feature>
<feature type="compositionally biased region" description="Low complexity" evidence="6">
    <location>
        <begin position="1542"/>
        <end position="1553"/>
    </location>
</feature>
<feature type="compositionally biased region" description="Basic and acidic residues" evidence="6">
    <location>
        <begin position="1897"/>
        <end position="1906"/>
    </location>
</feature>
<feature type="domain" description="Rhodopsin" evidence="9">
    <location>
        <begin position="129"/>
        <end position="363"/>
    </location>
</feature>
<evidence type="ECO:0000256" key="4">
    <source>
        <dbReference type="ARBA" id="ARBA00023136"/>
    </source>
</evidence>
<dbReference type="Proteomes" id="UP000756132">
    <property type="component" value="Chromosome 5"/>
</dbReference>
<dbReference type="PANTHER" id="PTHR33048:SF160">
    <property type="entry name" value="SAT4 FAMILY MEMBRANE PROTEIN"/>
    <property type="match status" value="1"/>
</dbReference>
<protein>
    <recommendedName>
        <fullName evidence="9">Rhodopsin domain-containing protein</fullName>
    </recommendedName>
</protein>
<feature type="compositionally biased region" description="Polar residues" evidence="6">
    <location>
        <begin position="708"/>
        <end position="719"/>
    </location>
</feature>
<dbReference type="OrthoDB" id="2496787at2759"/>
<comment type="subcellular location">
    <subcellularLocation>
        <location evidence="1">Membrane</location>
        <topology evidence="1">Multi-pass membrane protein</topology>
    </subcellularLocation>
</comment>
<feature type="compositionally biased region" description="Polar residues" evidence="6">
    <location>
        <begin position="1521"/>
        <end position="1533"/>
    </location>
</feature>
<gene>
    <name evidence="10" type="ORF">CLAFUR5_05774</name>
</gene>
<evidence type="ECO:0000256" key="1">
    <source>
        <dbReference type="ARBA" id="ARBA00004141"/>
    </source>
</evidence>
<feature type="compositionally biased region" description="Polar residues" evidence="6">
    <location>
        <begin position="1053"/>
        <end position="1067"/>
    </location>
</feature>
<feature type="compositionally biased region" description="Basic and acidic residues" evidence="6">
    <location>
        <begin position="679"/>
        <end position="707"/>
    </location>
</feature>
<feature type="compositionally biased region" description="Polar residues" evidence="6">
    <location>
        <begin position="803"/>
        <end position="819"/>
    </location>
</feature>
<feature type="compositionally biased region" description="Polar residues" evidence="6">
    <location>
        <begin position="735"/>
        <end position="745"/>
    </location>
</feature>
<accession>A0A9Q8LGW7</accession>
<feature type="compositionally biased region" description="Polar residues" evidence="6">
    <location>
        <begin position="667"/>
        <end position="678"/>
    </location>
</feature>
<evidence type="ECO:0000256" key="7">
    <source>
        <dbReference type="SAM" id="Phobius"/>
    </source>
</evidence>
<keyword evidence="2 7" id="KW-0812">Transmembrane</keyword>
<feature type="compositionally biased region" description="Low complexity" evidence="6">
    <location>
        <begin position="2171"/>
        <end position="2183"/>
    </location>
</feature>
<dbReference type="PANTHER" id="PTHR33048">
    <property type="entry name" value="PTH11-LIKE INTEGRAL MEMBRANE PROTEIN (AFU_ORTHOLOGUE AFUA_5G11245)"/>
    <property type="match status" value="1"/>
</dbReference>
<feature type="compositionally biased region" description="Basic and acidic residues" evidence="6">
    <location>
        <begin position="1744"/>
        <end position="1775"/>
    </location>
</feature>
<sequence length="2226" mass="246871">MGFKSSRLLLIAAIALIAVPVSPQTGVSQSTALPQCVTNVSLPILQSYACEPTDTPCFCDSKQSRQLNDELTAGLKASCSPANGIDAKKFQADICSYPVRDLAGTGIAVCWALFAVAILFTIFRVISRSRIWGGAGFWWDDWMLLICLLPMTGITAVGFLGYENGMGKDYWEVGIPGIEKVLKYFFAGQPLYLAVVFGTKISLVLLYLRIFLTDARALRAACWIVVSALAMSLVAFEFATIFQCIPISYNWTRFNGATGHCTDQQAQVYAAAGINIFFNVLVIVMPLGQILRLGISPMKKIGICSVFLVGVVVIACSCVRLQYLIRYGTDENVTYNYTYIGIWTLIEVHLSIVCVCMPATAGLAYRTWKFAQGDEVATMTRPGTAADGDEKKLMRVGGVPAAEEGRVLATEGQVRGLGLQGVEVESTESSEDDQRGFYFDGKFFTEGQARGGASDAVQMMTLDRNSVQKPEAAHLKALRAEAAAELRSMSPDHPHLARGRSVPGKDDDRTATAALEDTASGAGSGNSDESGSKACADANEELAAIRADMSLNPTRNPTENTTRNPTETTTEHNSKITSMNSPQHDSNITSQTLSRQSSDNGVRLPTSNESLNHSFDAKSGDTSNVTSGSPSTANINENHPLRSQGVSMPNSRPTTPSGDHRRAEMTRSASSSLFNSRRASGEHAEQILKNAHQREEQKQNGRPREVTRSASSSLFNSMVPTRRPSTADGARSSGGMISTPDNRGQSGDLRAARYARSYVAYYERPSPVPIQPSSGRNESEESLNTKRNNNFQAILEAKRQSLRSRSNDSSLFKNPSNRSFKSDRSRSIDSTLKNHSDRSIQSINLDNFESIGNQLRTESEQRLAVEAAYATLGVELDMPLGQDDGVPVGEDQTGPWPNVAMGDTEPDTEESSRVVSPLIDDYSNKHSHIVSPMSPDYRPADPQADVPQRQYSQPPSPGRPGFSHHPLENMRTQPLFSRTSTGNSSHALRSQSRPVSSAEAKRNSDSERAAAILCEMQGNRDYDGHRHQSTDEGEKSEEHHTQRPAELSRAPSLRTQMRAIQQPTFDQQVRESHANIDEPPSMRGHMFPGTSEEQPPSIVQQHLEQLSAITSASNASGERRSGDSGQSDETHDSTYSSAESGELDRKQQERLDAQYSPSSPTDGTYTTADEDQSVSDVHPLQNYTSEGNPYEASNLKDDLMDIPSRVTAVVVDGPSGRYELRRTLTDVSFDKPSAEEILAVTPQEGWRHQITGQSYFPDPQNMADSTAAMLHKIPTEKLVEAGAWNNDAVPTEHVTNQAATAGSWHNTGGLPRSSSNSRPRFVEEYNTNRWRSFTPKPPPESRGSSVNSFFRRQEDNSYSGIYSDRNNNVSQGSGFRQYPEDRISPRRPSSFDGSFYNGSDNGSRQNFRPQYEQQFPMERPQYSRYNSGRSFRPQYDDRQYSNYGSEQNYRPRYDDQISRYDDRQFSPERRWHPRYDSYRSFRPRNEEQFSEQFSPPREYQSRPQSYHSFRPQNEEHFSPPHSLQSRRTSNYSFHPQAEGQFSPQRPQPSRYSSNLSDASFRQWKSNHQYQPTGPHPTEEIMSLIAQHEMWNERNPTEFSRDGTEPSQAVNLERKSNERLAFMENELPDLEAVDYSRSSSYQNSRSTSQQEDPGSPGISVPQLESDVKAEHRDLSDDWNRIQKQQEQERRDRRTSGYQSSEGQRSRTDNDAASEASTQKWNPIRPASQQTSNSTLRPTSTSSNKSQRDSRDSWLEDQEARRQIAATDQKDEKDRKASRYSGIYAYDPPTAEMVSAIAGPTNEWGIDHEKPVGIVAPIKPPSPVNTAAKWAPVASPEASRSKVPQVKDTKEDLPLRANPEQPKISSFQEHRSSQTALYKPQHSRQSSSLSNSTIGKSPQSDEYRHDADDGSQQAKDVEQFLKSGTGYATGDATSGAQRHLMAYQDHMEGSPASRLAQKSAESRPTTALENYRVGSPDLKKPHRDPHEATKMHEQLSNAARSAQQTKIVSDYESPTDTGFPPSLTTEESSEDSTYSSTDMSDSEVSSPSPHNSMDATSTIPRFRPAEAPKYRFNAGTAKKGEDVPRYIPTEEDTRRRAKAYALARQIIQKSRGSSSSNVHQETHRRPSTADGDFSARPSPPKQFEAFRSDDKNRRQKATDHVEAVSKKVSERASTTSTNSSGSSGSAPLSEQSLKGIGSKHGPGQRASDVDVKTRPGQKGRELRMSWQG</sequence>
<feature type="compositionally biased region" description="Polar residues" evidence="6">
    <location>
        <begin position="575"/>
        <end position="613"/>
    </location>
</feature>
<feature type="compositionally biased region" description="Polar residues" evidence="6">
    <location>
        <begin position="1713"/>
        <end position="1743"/>
    </location>
</feature>
<feature type="compositionally biased region" description="Polar residues" evidence="6">
    <location>
        <begin position="1992"/>
        <end position="2014"/>
    </location>
</feature>
<evidence type="ECO:0000313" key="10">
    <source>
        <dbReference type="EMBL" id="UJO17270.1"/>
    </source>
</evidence>
<dbReference type="Pfam" id="PF20684">
    <property type="entry name" value="Fung_rhodopsin"/>
    <property type="match status" value="1"/>
</dbReference>
<dbReference type="OMA" id="NPYEASN"/>
<feature type="compositionally biased region" description="Basic and acidic residues" evidence="6">
    <location>
        <begin position="1664"/>
        <end position="1693"/>
    </location>
</feature>
<feature type="region of interest" description="Disordered" evidence="6">
    <location>
        <begin position="765"/>
        <end position="835"/>
    </location>
</feature>
<feature type="transmembrane region" description="Helical" evidence="7">
    <location>
        <begin position="220"/>
        <end position="249"/>
    </location>
</feature>
<keyword evidence="3 7" id="KW-1133">Transmembrane helix</keyword>
<feature type="compositionally biased region" description="Polar residues" evidence="6">
    <location>
        <begin position="644"/>
        <end position="657"/>
    </location>
</feature>
<feature type="compositionally biased region" description="Low complexity" evidence="6">
    <location>
        <begin position="552"/>
        <end position="568"/>
    </location>
</feature>
<dbReference type="RefSeq" id="XP_047761636.1">
    <property type="nucleotide sequence ID" value="XM_047904922.1"/>
</dbReference>
<feature type="transmembrane region" description="Helical" evidence="7">
    <location>
        <begin position="191"/>
        <end position="208"/>
    </location>
</feature>
<feature type="compositionally biased region" description="Basic and acidic residues" evidence="6">
    <location>
        <begin position="2142"/>
        <end position="2168"/>
    </location>
</feature>
<feature type="region of interest" description="Disordered" evidence="6">
    <location>
        <begin position="1595"/>
        <end position="1614"/>
    </location>
</feature>
<organism evidence="10 11">
    <name type="scientific">Passalora fulva</name>
    <name type="common">Tomato leaf mold</name>
    <name type="synonym">Cladosporium fulvum</name>
    <dbReference type="NCBI Taxonomy" id="5499"/>
    <lineage>
        <taxon>Eukaryota</taxon>
        <taxon>Fungi</taxon>
        <taxon>Dikarya</taxon>
        <taxon>Ascomycota</taxon>
        <taxon>Pezizomycotina</taxon>
        <taxon>Dothideomycetes</taxon>
        <taxon>Dothideomycetidae</taxon>
        <taxon>Mycosphaerellales</taxon>
        <taxon>Mycosphaerellaceae</taxon>
        <taxon>Fulvia</taxon>
    </lineage>
</organism>
<feature type="region of interest" description="Disordered" evidence="6">
    <location>
        <begin position="1482"/>
        <end position="1557"/>
    </location>
</feature>
<feature type="compositionally biased region" description="Low complexity" evidence="6">
    <location>
        <begin position="1881"/>
        <end position="1890"/>
    </location>
</feature>
<dbReference type="KEGG" id="ffu:CLAFUR5_05774"/>
<feature type="compositionally biased region" description="Basic and acidic residues" evidence="6">
    <location>
        <begin position="1142"/>
        <end position="1152"/>
    </location>
</feature>
<feature type="compositionally biased region" description="Polar residues" evidence="6">
    <location>
        <begin position="620"/>
        <end position="637"/>
    </location>
</feature>
<reference evidence="10" key="1">
    <citation type="submission" date="2021-12" db="EMBL/GenBank/DDBJ databases">
        <authorList>
            <person name="Zaccaron A."/>
            <person name="Stergiopoulos I."/>
        </authorList>
    </citation>
    <scope>NUCLEOTIDE SEQUENCE</scope>
    <source>
        <strain evidence="10">Race5_Kim</strain>
    </source>
</reference>
<reference evidence="10" key="2">
    <citation type="journal article" date="2022" name="Microb. Genom.">
        <title>A chromosome-scale genome assembly of the tomato pathogen Cladosporium fulvum reveals a compartmentalized genome architecture and the presence of a dispensable chromosome.</title>
        <authorList>
            <person name="Zaccaron A.Z."/>
            <person name="Chen L.H."/>
            <person name="Samaras A."/>
            <person name="Stergiopoulos I."/>
        </authorList>
    </citation>
    <scope>NUCLEOTIDE SEQUENCE</scope>
    <source>
        <strain evidence="10">Race5_Kim</strain>
    </source>
</reference>
<evidence type="ECO:0000256" key="2">
    <source>
        <dbReference type="ARBA" id="ARBA00022692"/>
    </source>
</evidence>
<feature type="region of interest" description="Disordered" evidence="6">
    <location>
        <begin position="881"/>
        <end position="1194"/>
    </location>
</feature>
<evidence type="ECO:0000256" key="8">
    <source>
        <dbReference type="SAM" id="SignalP"/>
    </source>
</evidence>
<feature type="compositionally biased region" description="Basic and acidic residues" evidence="6">
    <location>
        <begin position="484"/>
        <end position="495"/>
    </location>
</feature>
<feature type="region of interest" description="Disordered" evidence="6">
    <location>
        <begin position="1298"/>
        <end position="1465"/>
    </location>
</feature>
<feature type="signal peptide" evidence="8">
    <location>
        <begin position="1"/>
        <end position="23"/>
    </location>
</feature>
<feature type="compositionally biased region" description="Basic and acidic residues" evidence="6">
    <location>
        <begin position="1982"/>
        <end position="1991"/>
    </location>
</feature>
<dbReference type="EMBL" id="CP090167">
    <property type="protein sequence ID" value="UJO17270.1"/>
    <property type="molecule type" value="Genomic_DNA"/>
</dbReference>
<feature type="compositionally biased region" description="Polar residues" evidence="6">
    <location>
        <begin position="1396"/>
        <end position="1413"/>
    </location>
</feature>
<feature type="region of interest" description="Disordered" evidence="6">
    <location>
        <begin position="484"/>
        <end position="535"/>
    </location>
</feature>
<feature type="transmembrane region" description="Helical" evidence="7">
    <location>
        <begin position="303"/>
        <end position="325"/>
    </location>
</feature>
<feature type="chain" id="PRO_5040156156" description="Rhodopsin domain-containing protein" evidence="8">
    <location>
        <begin position="24"/>
        <end position="2226"/>
    </location>
</feature>
<dbReference type="GO" id="GO:0016020">
    <property type="term" value="C:membrane"/>
    <property type="evidence" value="ECO:0007669"/>
    <property type="project" value="UniProtKB-SubCell"/>
</dbReference>